<dbReference type="RefSeq" id="WP_345244402.1">
    <property type="nucleotide sequence ID" value="NZ_BAABHD010000029.1"/>
</dbReference>
<name>A0ABP8MWC5_9BACT</name>
<evidence type="ECO:0000313" key="2">
    <source>
        <dbReference type="EMBL" id="GAA4457247.1"/>
    </source>
</evidence>
<reference evidence="3" key="1">
    <citation type="journal article" date="2019" name="Int. J. Syst. Evol. Microbiol.">
        <title>The Global Catalogue of Microorganisms (GCM) 10K type strain sequencing project: providing services to taxonomists for standard genome sequencing and annotation.</title>
        <authorList>
            <consortium name="The Broad Institute Genomics Platform"/>
            <consortium name="The Broad Institute Genome Sequencing Center for Infectious Disease"/>
            <person name="Wu L."/>
            <person name="Ma J."/>
        </authorList>
    </citation>
    <scope>NUCLEOTIDE SEQUENCE [LARGE SCALE GENOMIC DNA]</scope>
    <source>
        <strain evidence="3">JCM 17927</strain>
    </source>
</reference>
<proteinExistence type="predicted"/>
<feature type="signal peptide" evidence="1">
    <location>
        <begin position="1"/>
        <end position="26"/>
    </location>
</feature>
<keyword evidence="1" id="KW-0732">Signal</keyword>
<protein>
    <submittedName>
        <fullName evidence="2">Uncharacterized protein</fullName>
    </submittedName>
</protein>
<keyword evidence="3" id="KW-1185">Reference proteome</keyword>
<accession>A0ABP8MWC5</accession>
<dbReference type="Proteomes" id="UP001501175">
    <property type="component" value="Unassembled WGS sequence"/>
</dbReference>
<organism evidence="2 3">
    <name type="scientific">Nibrella saemangeumensis</name>
    <dbReference type="NCBI Taxonomy" id="1084526"/>
    <lineage>
        <taxon>Bacteria</taxon>
        <taxon>Pseudomonadati</taxon>
        <taxon>Bacteroidota</taxon>
        <taxon>Cytophagia</taxon>
        <taxon>Cytophagales</taxon>
        <taxon>Spirosomataceae</taxon>
        <taxon>Nibrella</taxon>
    </lineage>
</organism>
<evidence type="ECO:0000313" key="3">
    <source>
        <dbReference type="Proteomes" id="UP001501175"/>
    </source>
</evidence>
<comment type="caution">
    <text evidence="2">The sequence shown here is derived from an EMBL/GenBank/DDBJ whole genome shotgun (WGS) entry which is preliminary data.</text>
</comment>
<evidence type="ECO:0000256" key="1">
    <source>
        <dbReference type="SAM" id="SignalP"/>
    </source>
</evidence>
<gene>
    <name evidence="2" type="ORF">GCM10023189_27670</name>
</gene>
<dbReference type="EMBL" id="BAABHD010000029">
    <property type="protein sequence ID" value="GAA4457247.1"/>
    <property type="molecule type" value="Genomic_DNA"/>
</dbReference>
<sequence>MKKVKVIYKTSSQLLVGCLLSLSSFGQLHEIEASKTNWTTVGEIKWLANTKASLKYFVSKTDTTYHLYLQDDQKLKNSSDMTVYKHFSIFFSGIDNTIGNLYDLLNTFFTAENRKNKELEKIFKLGNEMVHVQHYPKLTAPAIMVSTKENHIVLTQKEIKKLFNR</sequence>
<feature type="chain" id="PRO_5045479482" evidence="1">
    <location>
        <begin position="27"/>
        <end position="165"/>
    </location>
</feature>